<keyword evidence="3" id="KW-0813">Transport</keyword>
<evidence type="ECO:0000256" key="6">
    <source>
        <dbReference type="ARBA" id="ARBA00022989"/>
    </source>
</evidence>
<dbReference type="GO" id="GO:0005886">
    <property type="term" value="C:plasma membrane"/>
    <property type="evidence" value="ECO:0007669"/>
    <property type="project" value="UniProtKB-SubCell"/>
</dbReference>
<keyword evidence="10" id="KW-1185">Reference proteome</keyword>
<dbReference type="InterPro" id="IPR037185">
    <property type="entry name" value="EmrE-like"/>
</dbReference>
<evidence type="ECO:0000256" key="8">
    <source>
        <dbReference type="SAM" id="Phobius"/>
    </source>
</evidence>
<organism evidence="9 10">
    <name type="scientific">Comamonas antarctica</name>
    <dbReference type="NCBI Taxonomy" id="2743470"/>
    <lineage>
        <taxon>Bacteria</taxon>
        <taxon>Pseudomonadati</taxon>
        <taxon>Pseudomonadota</taxon>
        <taxon>Betaproteobacteria</taxon>
        <taxon>Burkholderiales</taxon>
        <taxon>Comamonadaceae</taxon>
        <taxon>Comamonas</taxon>
    </lineage>
</organism>
<feature type="transmembrane region" description="Helical" evidence="8">
    <location>
        <begin position="109"/>
        <end position="127"/>
    </location>
</feature>
<dbReference type="KEGG" id="aant:HUK68_20405"/>
<evidence type="ECO:0000313" key="9">
    <source>
        <dbReference type="EMBL" id="QKV55297.1"/>
    </source>
</evidence>
<dbReference type="EMBL" id="CP054841">
    <property type="protein sequence ID" value="QKV55297.1"/>
    <property type="molecule type" value="Genomic_DNA"/>
</dbReference>
<feature type="transmembrane region" description="Helical" evidence="8">
    <location>
        <begin position="214"/>
        <end position="235"/>
    </location>
</feature>
<evidence type="ECO:0000313" key="10">
    <source>
        <dbReference type="Proteomes" id="UP000509579"/>
    </source>
</evidence>
<evidence type="ECO:0000256" key="4">
    <source>
        <dbReference type="ARBA" id="ARBA00022475"/>
    </source>
</evidence>
<feature type="transmembrane region" description="Helical" evidence="8">
    <location>
        <begin position="134"/>
        <end position="152"/>
    </location>
</feature>
<evidence type="ECO:0000256" key="2">
    <source>
        <dbReference type="ARBA" id="ARBA00007362"/>
    </source>
</evidence>
<reference evidence="9 10" key="1">
    <citation type="submission" date="2020-06" db="EMBL/GenBank/DDBJ databases">
        <title>Acidovorax antarctica sp. nov., isolated from Corinth ice sheet soil, Antarctic Fields Peninsula.</title>
        <authorList>
            <person name="Xu Q."/>
            <person name="Peng F."/>
        </authorList>
    </citation>
    <scope>NUCLEOTIDE SEQUENCE [LARGE SCALE GENOMIC DNA]</scope>
    <source>
        <strain evidence="9 10">16-35-5</strain>
        <plasmid evidence="9 10">unnamed1</plasmid>
    </source>
</reference>
<feature type="transmembrane region" description="Helical" evidence="8">
    <location>
        <begin position="41"/>
        <end position="62"/>
    </location>
</feature>
<geneLocation type="plasmid" evidence="9 10">
    <name>unnamed1</name>
</geneLocation>
<feature type="transmembrane region" description="Helical" evidence="8">
    <location>
        <begin position="158"/>
        <end position="173"/>
    </location>
</feature>
<evidence type="ECO:0000256" key="3">
    <source>
        <dbReference type="ARBA" id="ARBA00022448"/>
    </source>
</evidence>
<feature type="transmembrane region" description="Helical" evidence="8">
    <location>
        <begin position="275"/>
        <end position="294"/>
    </location>
</feature>
<evidence type="ECO:0000256" key="7">
    <source>
        <dbReference type="ARBA" id="ARBA00023136"/>
    </source>
</evidence>
<dbReference type="Proteomes" id="UP000509579">
    <property type="component" value="Plasmid unnamed1"/>
</dbReference>
<feature type="transmembrane region" description="Helical" evidence="8">
    <location>
        <begin position="83"/>
        <end position="103"/>
    </location>
</feature>
<comment type="subcellular location">
    <subcellularLocation>
        <location evidence="1">Cell membrane</location>
        <topology evidence="1">Multi-pass membrane protein</topology>
    </subcellularLocation>
</comment>
<proteinExistence type="inferred from homology"/>
<dbReference type="InterPro" id="IPR004626">
    <property type="entry name" value="RarD"/>
</dbReference>
<keyword evidence="6 8" id="KW-1133">Transmembrane helix</keyword>
<keyword evidence="4" id="KW-1003">Cell membrane</keyword>
<dbReference type="RefSeq" id="WP_175506086.1">
    <property type="nucleotide sequence ID" value="NZ_CP054841.1"/>
</dbReference>
<accession>A0A6N1X7I8</accession>
<keyword evidence="7 8" id="KW-0472">Membrane</keyword>
<evidence type="ECO:0000256" key="1">
    <source>
        <dbReference type="ARBA" id="ARBA00004651"/>
    </source>
</evidence>
<name>A0A6N1X7I8_9BURK</name>
<feature type="transmembrane region" description="Helical" evidence="8">
    <location>
        <begin position="12"/>
        <end position="29"/>
    </location>
</feature>
<sequence>MSTSPSNTPSGVAFNVLASVLFALMYAYGSLLTPLTGEQVFGWRILLTLPCLTLLVLATGYGPAVRALARRIRYERHFWTTRLLSALLLGVQLWLFMWAPINGRGLDVSLGYFLLPISMVLLGRVAFGERLSRPQLLACVLALIGIACQLVLAQTLSWPALLVCLGYPVYFWLRRRTDTNHLAATWLDMALALPASLFFLLQGGELLPHDASAALPWLILGLGALSALALGCQALSMPRLNVTLFGLLIYVEPVLLVVAAVLLGETIERAQWPTYAAIWLAVLVLVAEGALALVSARRAKAKEAGLGRARGVPRRV</sequence>
<feature type="transmembrane region" description="Helical" evidence="8">
    <location>
        <begin position="242"/>
        <end position="263"/>
    </location>
</feature>
<dbReference type="NCBIfam" id="TIGR00688">
    <property type="entry name" value="rarD"/>
    <property type="match status" value="1"/>
</dbReference>
<gene>
    <name evidence="9" type="primary">rarD</name>
    <name evidence="9" type="ORF">HUK68_20405</name>
</gene>
<evidence type="ECO:0000256" key="5">
    <source>
        <dbReference type="ARBA" id="ARBA00022692"/>
    </source>
</evidence>
<keyword evidence="5 8" id="KW-0812">Transmembrane</keyword>
<dbReference type="AlphaFoldDB" id="A0A6N1X7I8"/>
<feature type="transmembrane region" description="Helical" evidence="8">
    <location>
        <begin position="185"/>
        <end position="202"/>
    </location>
</feature>
<dbReference type="SUPFAM" id="SSF103481">
    <property type="entry name" value="Multidrug resistance efflux transporter EmrE"/>
    <property type="match status" value="1"/>
</dbReference>
<keyword evidence="9" id="KW-0614">Plasmid</keyword>
<comment type="similarity">
    <text evidence="2">Belongs to the EamA transporter family.</text>
</comment>
<protein>
    <submittedName>
        <fullName evidence="9">EamA family transporter RarD</fullName>
    </submittedName>
</protein>